<evidence type="ECO:0000256" key="2">
    <source>
        <dbReference type="SAM" id="Phobius"/>
    </source>
</evidence>
<reference evidence="3" key="1">
    <citation type="submission" date="2019-03" db="EMBL/GenBank/DDBJ databases">
        <title>Long read genome sequence of the mycoparasitic Pythium oligandrum ATCC 38472 isolated from sugarbeet rhizosphere.</title>
        <authorList>
            <person name="Gaulin E."/>
        </authorList>
    </citation>
    <scope>NUCLEOTIDE SEQUENCE</scope>
    <source>
        <strain evidence="3">ATCC 38472_TT</strain>
    </source>
</reference>
<dbReference type="InterPro" id="IPR052613">
    <property type="entry name" value="LicD_transferase"/>
</dbReference>
<evidence type="ECO:0000313" key="3">
    <source>
        <dbReference type="EMBL" id="TMW54992.1"/>
    </source>
</evidence>
<feature type="compositionally biased region" description="Basic and acidic residues" evidence="1">
    <location>
        <begin position="1"/>
        <end position="16"/>
    </location>
</feature>
<protein>
    <submittedName>
        <fullName evidence="3">Uncharacterized protein</fullName>
    </submittedName>
</protein>
<comment type="caution">
    <text evidence="3">The sequence shown here is derived from an EMBL/GenBank/DDBJ whole genome shotgun (WGS) entry which is preliminary data.</text>
</comment>
<dbReference type="PANTHER" id="PTHR13627">
    <property type="entry name" value="FUKUTIN RELATED PROTEIN"/>
    <property type="match status" value="1"/>
</dbReference>
<proteinExistence type="predicted"/>
<evidence type="ECO:0000256" key="1">
    <source>
        <dbReference type="SAM" id="MobiDB-lite"/>
    </source>
</evidence>
<sequence length="375" mass="43104">MTTEDATRTKALRDENDAGGLEDGQTREVYALEARKERKNAGKRRGIDFERWLSPSRLFKLLVGLVVTLLVFDGVVQWHLLATEQDHNRSRLSALWRRVVACSPQVVSPDPLSRGRFHDLLRNMKPFPPLRLQGEFQKLCDASTRQSQHFEYCLPIHGRRDEPFCTRPDRMDLLVRSTSPDSFCYASVLHMLFVDVYEELHAMNAAPIAVYGTLLGAVRNQSLIPFTEDADIAFVALSGEQLTRLRERLWQRGYHMFHATIWRICVAPSHPLASTLFTTKNGLVRDDFSVPYLDLYEMRPADTQQQWHLAGTRFQRLLHEDQLVPYGSVEINGDLYDTVADPLAFLLAEYGPEWRKPARRPPPKPFDRVEDFPTA</sequence>
<evidence type="ECO:0000313" key="4">
    <source>
        <dbReference type="Proteomes" id="UP000794436"/>
    </source>
</evidence>
<feature type="transmembrane region" description="Helical" evidence="2">
    <location>
        <begin position="61"/>
        <end position="81"/>
    </location>
</feature>
<organism evidence="3 4">
    <name type="scientific">Pythium oligandrum</name>
    <name type="common">Mycoparasitic fungus</name>
    <dbReference type="NCBI Taxonomy" id="41045"/>
    <lineage>
        <taxon>Eukaryota</taxon>
        <taxon>Sar</taxon>
        <taxon>Stramenopiles</taxon>
        <taxon>Oomycota</taxon>
        <taxon>Peronosporomycetes</taxon>
        <taxon>Pythiales</taxon>
        <taxon>Pythiaceae</taxon>
        <taxon>Pythium</taxon>
    </lineage>
</organism>
<dbReference type="EMBL" id="SPLM01000151">
    <property type="protein sequence ID" value="TMW54992.1"/>
    <property type="molecule type" value="Genomic_DNA"/>
</dbReference>
<keyword evidence="2" id="KW-0812">Transmembrane</keyword>
<dbReference type="PANTHER" id="PTHR13627:SF33">
    <property type="entry name" value="LICD FAMILY PROTEIN"/>
    <property type="match status" value="1"/>
</dbReference>
<keyword evidence="2" id="KW-0472">Membrane</keyword>
<dbReference type="AlphaFoldDB" id="A0A8K1FCY8"/>
<name>A0A8K1FCY8_PYTOL</name>
<gene>
    <name evidence="3" type="ORF">Poli38472_014763</name>
</gene>
<feature type="compositionally biased region" description="Basic and acidic residues" evidence="1">
    <location>
        <begin position="365"/>
        <end position="375"/>
    </location>
</feature>
<keyword evidence="4" id="KW-1185">Reference proteome</keyword>
<keyword evidence="2" id="KW-1133">Transmembrane helix</keyword>
<accession>A0A8K1FCY8</accession>
<dbReference type="OrthoDB" id="444255at2759"/>
<dbReference type="Proteomes" id="UP000794436">
    <property type="component" value="Unassembled WGS sequence"/>
</dbReference>
<feature type="region of interest" description="Disordered" evidence="1">
    <location>
        <begin position="355"/>
        <end position="375"/>
    </location>
</feature>
<feature type="region of interest" description="Disordered" evidence="1">
    <location>
        <begin position="1"/>
        <end position="25"/>
    </location>
</feature>